<dbReference type="GO" id="GO:0050308">
    <property type="term" value="F:sugar-phosphatase activity"/>
    <property type="evidence" value="ECO:0007669"/>
    <property type="project" value="TreeGrafter"/>
</dbReference>
<dbReference type="Proteomes" id="UP001217918">
    <property type="component" value="Unassembled WGS sequence"/>
</dbReference>
<dbReference type="NCBIfam" id="TIGR01509">
    <property type="entry name" value="HAD-SF-IA-v3"/>
    <property type="match status" value="1"/>
</dbReference>
<organism evidence="1 2">
    <name type="scientific">Phyllachora maydis</name>
    <dbReference type="NCBI Taxonomy" id="1825666"/>
    <lineage>
        <taxon>Eukaryota</taxon>
        <taxon>Fungi</taxon>
        <taxon>Dikarya</taxon>
        <taxon>Ascomycota</taxon>
        <taxon>Pezizomycotina</taxon>
        <taxon>Sordariomycetes</taxon>
        <taxon>Sordariomycetidae</taxon>
        <taxon>Phyllachorales</taxon>
        <taxon>Phyllachoraceae</taxon>
        <taxon>Phyllachora</taxon>
    </lineage>
</organism>
<dbReference type="InterPro" id="IPR023214">
    <property type="entry name" value="HAD_sf"/>
</dbReference>
<keyword evidence="2" id="KW-1185">Reference proteome</keyword>
<dbReference type="InterPro" id="IPR036412">
    <property type="entry name" value="HAD-like_sf"/>
</dbReference>
<dbReference type="AlphaFoldDB" id="A0AAD9MGQ8"/>
<dbReference type="Gene3D" id="1.10.150.240">
    <property type="entry name" value="Putative phosphatase, domain 2"/>
    <property type="match status" value="1"/>
</dbReference>
<dbReference type="InterPro" id="IPR023198">
    <property type="entry name" value="PGP-like_dom2"/>
</dbReference>
<protein>
    <submittedName>
        <fullName evidence="1">Uncharacterized protein</fullName>
    </submittedName>
</protein>
<comment type="caution">
    <text evidence="1">The sequence shown here is derived from an EMBL/GenBank/DDBJ whole genome shotgun (WGS) entry which is preliminary data.</text>
</comment>
<dbReference type="InterPro" id="IPR051806">
    <property type="entry name" value="HAD-like_SPP"/>
</dbReference>
<sequence length="252" mass="26795">MGSKSMSSPEFSGPAVQVTFDGLLLDMDGTIIDSTDAVVKHWHAVGKEIGVDPEVILKKSHGRRSIDMLKVLAPEKANWEYVAHMEGLLPRLHGADAKEIPGARALLAALVARAVPWAIVTSGTVPLVSGWLRVLDLPKPEHLITAESVANGKPDPSCYVLARERLGLGGQRDGGSAVLVLEDSPAGIRAGKAAGCRVVGLVTSHTAEQVAAAEPDWIVRDLSSVSVVKVEEKPGGKQVTLEFRSLLTWTPR</sequence>
<evidence type="ECO:0000313" key="1">
    <source>
        <dbReference type="EMBL" id="KAK2073008.1"/>
    </source>
</evidence>
<accession>A0AAD9MGQ8</accession>
<dbReference type="Gene3D" id="3.40.50.1000">
    <property type="entry name" value="HAD superfamily/HAD-like"/>
    <property type="match status" value="1"/>
</dbReference>
<dbReference type="PANTHER" id="PTHR43481">
    <property type="entry name" value="FRUCTOSE-1-PHOSPHATE PHOSPHATASE"/>
    <property type="match status" value="1"/>
</dbReference>
<reference evidence="1" key="1">
    <citation type="journal article" date="2023" name="Mol. Plant Microbe Interact.">
        <title>Elucidating the Obligate Nature and Biological Capacity of an Invasive Fungal Corn Pathogen.</title>
        <authorList>
            <person name="MacCready J.S."/>
            <person name="Roggenkamp E.M."/>
            <person name="Gdanetz K."/>
            <person name="Chilvers M.I."/>
        </authorList>
    </citation>
    <scope>NUCLEOTIDE SEQUENCE</scope>
    <source>
        <strain evidence="1">PM02</strain>
    </source>
</reference>
<dbReference type="SUPFAM" id="SSF56784">
    <property type="entry name" value="HAD-like"/>
    <property type="match status" value="1"/>
</dbReference>
<evidence type="ECO:0000313" key="2">
    <source>
        <dbReference type="Proteomes" id="UP001217918"/>
    </source>
</evidence>
<gene>
    <name evidence="1" type="ORF">P8C59_007322</name>
</gene>
<dbReference type="InterPro" id="IPR006439">
    <property type="entry name" value="HAD-SF_hydro_IA"/>
</dbReference>
<dbReference type="CDD" id="cd07527">
    <property type="entry name" value="HAD_ScGPP-like"/>
    <property type="match status" value="1"/>
</dbReference>
<dbReference type="PANTHER" id="PTHR43481:SF4">
    <property type="entry name" value="GLYCEROL-1-PHOSPHATE PHOSPHOHYDROLASE 1-RELATED"/>
    <property type="match status" value="1"/>
</dbReference>
<dbReference type="EMBL" id="JAQQPM010000006">
    <property type="protein sequence ID" value="KAK2073008.1"/>
    <property type="molecule type" value="Genomic_DNA"/>
</dbReference>
<dbReference type="Pfam" id="PF00702">
    <property type="entry name" value="Hydrolase"/>
    <property type="match status" value="1"/>
</dbReference>
<dbReference type="SFLD" id="SFLDG01135">
    <property type="entry name" value="C1.5.6:_HAD__Beta-PGM__Phospha"/>
    <property type="match status" value="1"/>
</dbReference>
<dbReference type="SFLD" id="SFLDS00003">
    <property type="entry name" value="Haloacid_Dehalogenase"/>
    <property type="match status" value="1"/>
</dbReference>
<name>A0AAD9MGQ8_9PEZI</name>
<dbReference type="SFLD" id="SFLDG01129">
    <property type="entry name" value="C1.5:_HAD__Beta-PGM__Phosphata"/>
    <property type="match status" value="1"/>
</dbReference>
<proteinExistence type="predicted"/>